<reference evidence="1 2" key="1">
    <citation type="journal article" date="2021" name="PeerJ">
        <title>Analysis of 44 Vibrio anguillarum genomes reveals high genetic diversity.</title>
        <authorList>
            <person name="Hansen M.J."/>
            <person name="Dalsgaard I."/>
        </authorList>
    </citation>
    <scope>NUCLEOTIDE SEQUENCE [LARGE SCALE GENOMIC DNA]</scope>
    <source>
        <strain evidence="1 2">040915-1/1B</strain>
    </source>
</reference>
<dbReference type="RefSeq" id="WP_194663815.1">
    <property type="nucleotide sequence ID" value="NZ_RDPI01000019.1"/>
</dbReference>
<sequence length="98" mass="10905">MEFEESLISDAIGSNIKDCLAYSSPRAFPHDVMNFDDFLKNLTMHHSPSIDSVLSAAIENRHEPIFNVVDVEVQISTNDVDVSVETGVERDHSPSMGR</sequence>
<dbReference type="Proteomes" id="UP000726136">
    <property type="component" value="Unassembled WGS sequence"/>
</dbReference>
<evidence type="ECO:0000313" key="1">
    <source>
        <dbReference type="EMBL" id="MBF4374348.1"/>
    </source>
</evidence>
<accession>A0ABR9Z7I1</accession>
<evidence type="ECO:0000313" key="2">
    <source>
        <dbReference type="Proteomes" id="UP000726136"/>
    </source>
</evidence>
<dbReference type="EMBL" id="RDPI01000019">
    <property type="protein sequence ID" value="MBF4374348.1"/>
    <property type="molecule type" value="Genomic_DNA"/>
</dbReference>
<keyword evidence="2" id="KW-1185">Reference proteome</keyword>
<protein>
    <submittedName>
        <fullName evidence="1">Uncharacterized protein</fullName>
    </submittedName>
</protein>
<name>A0ABR9Z7I1_VIBAN</name>
<comment type="caution">
    <text evidence="1">The sequence shown here is derived from an EMBL/GenBank/DDBJ whole genome shotgun (WGS) entry which is preliminary data.</text>
</comment>
<proteinExistence type="predicted"/>
<gene>
    <name evidence="1" type="ORF">EAY46_14865</name>
</gene>
<organism evidence="1 2">
    <name type="scientific">Vibrio anguillarum</name>
    <name type="common">Listonella anguillarum</name>
    <dbReference type="NCBI Taxonomy" id="55601"/>
    <lineage>
        <taxon>Bacteria</taxon>
        <taxon>Pseudomonadati</taxon>
        <taxon>Pseudomonadota</taxon>
        <taxon>Gammaproteobacteria</taxon>
        <taxon>Vibrionales</taxon>
        <taxon>Vibrionaceae</taxon>
        <taxon>Vibrio</taxon>
    </lineage>
</organism>